<dbReference type="InterPro" id="IPR010730">
    <property type="entry name" value="HET"/>
</dbReference>
<reference evidence="2 3" key="1">
    <citation type="submission" date="2016-05" db="EMBL/GenBank/DDBJ databases">
        <title>A degradative enzymes factory behind the ericoid mycorrhizal symbiosis.</title>
        <authorList>
            <consortium name="DOE Joint Genome Institute"/>
            <person name="Martino E."/>
            <person name="Morin E."/>
            <person name="Grelet G."/>
            <person name="Kuo A."/>
            <person name="Kohler A."/>
            <person name="Daghino S."/>
            <person name="Barry K."/>
            <person name="Choi C."/>
            <person name="Cichocki N."/>
            <person name="Clum A."/>
            <person name="Copeland A."/>
            <person name="Hainaut M."/>
            <person name="Haridas S."/>
            <person name="Labutti K."/>
            <person name="Lindquist E."/>
            <person name="Lipzen A."/>
            <person name="Khouja H.-R."/>
            <person name="Murat C."/>
            <person name="Ohm R."/>
            <person name="Olson A."/>
            <person name="Spatafora J."/>
            <person name="Veneault-Fourrey C."/>
            <person name="Henrissat B."/>
            <person name="Grigoriev I."/>
            <person name="Martin F."/>
            <person name="Perotto S."/>
        </authorList>
    </citation>
    <scope>NUCLEOTIDE SEQUENCE [LARGE SCALE GENOMIC DNA]</scope>
    <source>
        <strain evidence="2 3">UAMH 7357</strain>
    </source>
</reference>
<organism evidence="2 3">
    <name type="scientific">Hyaloscypha hepaticicola</name>
    <dbReference type="NCBI Taxonomy" id="2082293"/>
    <lineage>
        <taxon>Eukaryota</taxon>
        <taxon>Fungi</taxon>
        <taxon>Dikarya</taxon>
        <taxon>Ascomycota</taxon>
        <taxon>Pezizomycotina</taxon>
        <taxon>Leotiomycetes</taxon>
        <taxon>Helotiales</taxon>
        <taxon>Hyaloscyphaceae</taxon>
        <taxon>Hyaloscypha</taxon>
    </lineage>
</organism>
<dbReference type="Proteomes" id="UP000235672">
    <property type="component" value="Unassembled WGS sequence"/>
</dbReference>
<sequence>MGCATCQAIDFSKGRRSIPSAPYGYVGDTTDWFELRLPYLRVESILAQPDRWCHFCSLIKHFAKQCISRHSAPNSGDTYLLLRFMQGTLSLAHNGFLGHWNFTIMSDLPASLLQILRNSEPFPNISHTGCEPSFALAKYWMTTCKEGHQLCNSLKRSNVETQLPTRVVVVGGEEDPTVRLWVTEGRKGRYTALSHCWGKSSIIQTVKSNYLQHQSSISIAAMSRTFQDAIVVTRRLNIPYLWIDSLCIIQDSAEDWRRESTTMDGIYQNTEVTIAALAASDGSGGCFRPTAAHSIRPCRFPQLDSFVATAYSQPSTTAYINLRNDNHWDIHNAIIAPLNTRGWTLQETMLSTRILMYTDTELRWACLETRACECLPYMRPRGDESMEPEMSAVSQKFDQHTLYRDWYKRLKTYTERNLTMEQDIFPAISGIAKRMQKLLDDEYVAGLWKRDIRTGLSWNCELVWGTDEDIFPKRPTEYRSPSWSWASVIHPIENFFSEQSETKCYEHILADIRNIRVENVANDPFGQVLFGELQVYGHFLPADIGINVARGYSELHIVSDVANDQQVGVAHHDEIIYPRQKVLCVPITSYDAMPNNFMGPMGKPQSTLCCICVIHASERSDIYRRVAVGYITKSLDNVVREFESYPKKAIVII</sequence>
<protein>
    <submittedName>
        <fullName evidence="2">HET-domain-containing protein</fullName>
    </submittedName>
</protein>
<gene>
    <name evidence="2" type="ORF">NA56DRAFT_606885</name>
</gene>
<evidence type="ECO:0000313" key="2">
    <source>
        <dbReference type="EMBL" id="PMD16776.1"/>
    </source>
</evidence>
<keyword evidence="3" id="KW-1185">Reference proteome</keyword>
<dbReference type="EMBL" id="KZ613503">
    <property type="protein sequence ID" value="PMD16776.1"/>
    <property type="molecule type" value="Genomic_DNA"/>
</dbReference>
<dbReference type="Pfam" id="PF06985">
    <property type="entry name" value="HET"/>
    <property type="match status" value="1"/>
</dbReference>
<dbReference type="AlphaFoldDB" id="A0A2J6PS61"/>
<dbReference type="OrthoDB" id="5347061at2759"/>
<proteinExistence type="predicted"/>
<evidence type="ECO:0000313" key="3">
    <source>
        <dbReference type="Proteomes" id="UP000235672"/>
    </source>
</evidence>
<feature type="domain" description="Heterokaryon incompatibility" evidence="1">
    <location>
        <begin position="190"/>
        <end position="347"/>
    </location>
</feature>
<dbReference type="PANTHER" id="PTHR33112:SF9">
    <property type="entry name" value="HETEROKARYON INCOMPATIBILITY DOMAIN-CONTAINING PROTEIN"/>
    <property type="match status" value="1"/>
</dbReference>
<name>A0A2J6PS61_9HELO</name>
<dbReference type="PANTHER" id="PTHR33112">
    <property type="entry name" value="DOMAIN PROTEIN, PUTATIVE-RELATED"/>
    <property type="match status" value="1"/>
</dbReference>
<evidence type="ECO:0000259" key="1">
    <source>
        <dbReference type="Pfam" id="PF06985"/>
    </source>
</evidence>
<accession>A0A2J6PS61</accession>
<dbReference type="STRING" id="1745343.A0A2J6PS61"/>